<dbReference type="PANTHER" id="PTHR30177">
    <property type="entry name" value="GLYCINE BETAINE/L-PROLINE TRANSPORT SYSTEM PERMEASE PROTEIN PROW"/>
    <property type="match status" value="1"/>
</dbReference>
<evidence type="ECO:0000256" key="2">
    <source>
        <dbReference type="ARBA" id="ARBA00022448"/>
    </source>
</evidence>
<dbReference type="CDD" id="cd06261">
    <property type="entry name" value="TM_PBP2"/>
    <property type="match status" value="1"/>
</dbReference>
<gene>
    <name evidence="8" type="ORF">SMD27_18090</name>
</gene>
<evidence type="ECO:0000256" key="6">
    <source>
        <dbReference type="RuleBase" id="RU363032"/>
    </source>
</evidence>
<protein>
    <submittedName>
        <fullName evidence="8">ABC transporter permease</fullName>
    </submittedName>
</protein>
<dbReference type="SUPFAM" id="SSF161098">
    <property type="entry name" value="MetI-like"/>
    <property type="match status" value="1"/>
</dbReference>
<dbReference type="Gene3D" id="1.10.3720.10">
    <property type="entry name" value="MetI-like"/>
    <property type="match status" value="1"/>
</dbReference>
<dbReference type="Pfam" id="PF00528">
    <property type="entry name" value="BPD_transp_1"/>
    <property type="match status" value="1"/>
</dbReference>
<comment type="subcellular location">
    <subcellularLocation>
        <location evidence="1 6">Cell membrane</location>
        <topology evidence="1 6">Multi-pass membrane protein</topology>
    </subcellularLocation>
</comment>
<evidence type="ECO:0000256" key="3">
    <source>
        <dbReference type="ARBA" id="ARBA00022692"/>
    </source>
</evidence>
<evidence type="ECO:0000256" key="1">
    <source>
        <dbReference type="ARBA" id="ARBA00004651"/>
    </source>
</evidence>
<keyword evidence="9" id="KW-1185">Reference proteome</keyword>
<feature type="transmembrane region" description="Helical" evidence="6">
    <location>
        <begin position="28"/>
        <end position="47"/>
    </location>
</feature>
<comment type="similarity">
    <text evidence="6">Belongs to the binding-protein-dependent transport system permease family.</text>
</comment>
<dbReference type="InterPro" id="IPR035906">
    <property type="entry name" value="MetI-like_sf"/>
</dbReference>
<dbReference type="EMBL" id="JAXCLW010000006">
    <property type="protein sequence ID" value="MDY0884759.1"/>
    <property type="molecule type" value="Genomic_DNA"/>
</dbReference>
<feature type="transmembrane region" description="Helical" evidence="6">
    <location>
        <begin position="202"/>
        <end position="222"/>
    </location>
</feature>
<feature type="transmembrane region" description="Helical" evidence="6">
    <location>
        <begin position="229"/>
        <end position="253"/>
    </location>
</feature>
<keyword evidence="3 6" id="KW-0812">Transmembrane</keyword>
<name>A0ABU5EEG8_9PROT</name>
<feature type="domain" description="ABC transmembrane type-1" evidence="7">
    <location>
        <begin position="65"/>
        <end position="250"/>
    </location>
</feature>
<reference evidence="8 9" key="1">
    <citation type="journal article" date="2016" name="Antonie Van Leeuwenhoek">
        <title>Dongia soli sp. nov., isolated from soil from Dokdo, Korea.</title>
        <authorList>
            <person name="Kim D.U."/>
            <person name="Lee H."/>
            <person name="Kim H."/>
            <person name="Kim S.G."/>
            <person name="Ka J.O."/>
        </authorList>
    </citation>
    <scope>NUCLEOTIDE SEQUENCE [LARGE SCALE GENOMIC DNA]</scope>
    <source>
        <strain evidence="8 9">D78</strain>
    </source>
</reference>
<evidence type="ECO:0000259" key="7">
    <source>
        <dbReference type="PROSITE" id="PS50928"/>
    </source>
</evidence>
<evidence type="ECO:0000256" key="5">
    <source>
        <dbReference type="ARBA" id="ARBA00023136"/>
    </source>
</evidence>
<feature type="transmembrane region" description="Helical" evidence="6">
    <location>
        <begin position="173"/>
        <end position="196"/>
    </location>
</feature>
<keyword evidence="2 6" id="KW-0813">Transport</keyword>
<sequence>MSDVSVDKVAGAAPRLALRGGTGRAYKLGRLIPWLVLIIAVGTWWFTSDMPEDILTYQEDIIFLGGQHIALVAYAGGLALVTGIPAGIILSRPAFRRTAEIALQVFNLGSTIPTLAIIALCMTALGIGTLPAVFGLWMATLLPIVRNTYAGLRNVPKMLIEAAQGMGMTPRQIFWRVEFPNALFVIFSGIRTALAICVGTAPLAFLIGAGGLGELIFTGIALDELPMLLAGVIPTALLAVLTDFVIGLLQYWLVPKGINPLR</sequence>
<dbReference type="InterPro" id="IPR051204">
    <property type="entry name" value="ABC_transp_perm/SBD"/>
</dbReference>
<keyword evidence="5 6" id="KW-0472">Membrane</keyword>
<dbReference type="RefSeq" id="WP_320509833.1">
    <property type="nucleotide sequence ID" value="NZ_JAXCLW010000006.1"/>
</dbReference>
<organism evidence="8 9">
    <name type="scientific">Dongia soli</name>
    <dbReference type="NCBI Taxonomy" id="600628"/>
    <lineage>
        <taxon>Bacteria</taxon>
        <taxon>Pseudomonadati</taxon>
        <taxon>Pseudomonadota</taxon>
        <taxon>Alphaproteobacteria</taxon>
        <taxon>Rhodospirillales</taxon>
        <taxon>Dongiaceae</taxon>
        <taxon>Dongia</taxon>
    </lineage>
</organism>
<dbReference type="PROSITE" id="PS50928">
    <property type="entry name" value="ABC_TM1"/>
    <property type="match status" value="1"/>
</dbReference>
<accession>A0ABU5EEG8</accession>
<dbReference type="InterPro" id="IPR000515">
    <property type="entry name" value="MetI-like"/>
</dbReference>
<feature type="transmembrane region" description="Helical" evidence="6">
    <location>
        <begin position="102"/>
        <end position="127"/>
    </location>
</feature>
<proteinExistence type="inferred from homology"/>
<dbReference type="Proteomes" id="UP001279642">
    <property type="component" value="Unassembled WGS sequence"/>
</dbReference>
<keyword evidence="4 6" id="KW-1133">Transmembrane helix</keyword>
<evidence type="ECO:0000313" key="8">
    <source>
        <dbReference type="EMBL" id="MDY0884759.1"/>
    </source>
</evidence>
<evidence type="ECO:0000256" key="4">
    <source>
        <dbReference type="ARBA" id="ARBA00022989"/>
    </source>
</evidence>
<evidence type="ECO:0000313" key="9">
    <source>
        <dbReference type="Proteomes" id="UP001279642"/>
    </source>
</evidence>
<dbReference type="PANTHER" id="PTHR30177:SF4">
    <property type="entry name" value="OSMOPROTECTANT IMPORT PERMEASE PROTEIN OSMW"/>
    <property type="match status" value="1"/>
</dbReference>
<comment type="caution">
    <text evidence="8">The sequence shown here is derived from an EMBL/GenBank/DDBJ whole genome shotgun (WGS) entry which is preliminary data.</text>
</comment>
<feature type="transmembrane region" description="Helical" evidence="6">
    <location>
        <begin position="67"/>
        <end position="90"/>
    </location>
</feature>